<dbReference type="AlphaFoldDB" id="A0A1V4K5A8"/>
<comment type="caution">
    <text evidence="2">The sequence shown here is derived from an EMBL/GenBank/DDBJ whole genome shotgun (WGS) entry which is preliminary data.</text>
</comment>
<organism evidence="2 3">
    <name type="scientific">Patagioenas fasciata monilis</name>
    <dbReference type="NCBI Taxonomy" id="372326"/>
    <lineage>
        <taxon>Eukaryota</taxon>
        <taxon>Metazoa</taxon>
        <taxon>Chordata</taxon>
        <taxon>Craniata</taxon>
        <taxon>Vertebrata</taxon>
        <taxon>Euteleostomi</taxon>
        <taxon>Archelosauria</taxon>
        <taxon>Archosauria</taxon>
        <taxon>Dinosauria</taxon>
        <taxon>Saurischia</taxon>
        <taxon>Theropoda</taxon>
        <taxon>Coelurosauria</taxon>
        <taxon>Aves</taxon>
        <taxon>Neognathae</taxon>
        <taxon>Neoaves</taxon>
        <taxon>Columbimorphae</taxon>
        <taxon>Columbiformes</taxon>
        <taxon>Columbidae</taxon>
        <taxon>Patagioenas</taxon>
    </lineage>
</organism>
<sequence>MGDATEERAEHHTYNHLCNLALTPPASPRREVHGHPPSPPRPRTATGIWVPISGHPGHRLCRDGRKRLYCSFEQTEQEQRSLPPFPQTLLKAALCKTIRIPSGSQGGGKPQHSGELPFGLSLFVCALVELCA</sequence>
<dbReference type="EMBL" id="LSYS01004331">
    <property type="protein sequence ID" value="OPJ79660.1"/>
    <property type="molecule type" value="Genomic_DNA"/>
</dbReference>
<proteinExistence type="predicted"/>
<feature type="region of interest" description="Disordered" evidence="1">
    <location>
        <begin position="20"/>
        <end position="49"/>
    </location>
</feature>
<evidence type="ECO:0000313" key="3">
    <source>
        <dbReference type="Proteomes" id="UP000190648"/>
    </source>
</evidence>
<keyword evidence="3" id="KW-1185">Reference proteome</keyword>
<gene>
    <name evidence="2" type="ORF">AV530_002163</name>
</gene>
<dbReference type="Proteomes" id="UP000190648">
    <property type="component" value="Unassembled WGS sequence"/>
</dbReference>
<evidence type="ECO:0000313" key="2">
    <source>
        <dbReference type="EMBL" id="OPJ79660.1"/>
    </source>
</evidence>
<name>A0A1V4K5A8_PATFA</name>
<protein>
    <submittedName>
        <fullName evidence="2">Uncharacterized protein</fullName>
    </submittedName>
</protein>
<reference evidence="2 3" key="1">
    <citation type="submission" date="2016-02" db="EMBL/GenBank/DDBJ databases">
        <title>Band-tailed pigeon sequencing and assembly.</title>
        <authorList>
            <person name="Soares A.E."/>
            <person name="Novak B.J."/>
            <person name="Rice E.S."/>
            <person name="O'Connell B."/>
            <person name="Chang D."/>
            <person name="Weber S."/>
            <person name="Shapiro B."/>
        </authorList>
    </citation>
    <scope>NUCLEOTIDE SEQUENCE [LARGE SCALE GENOMIC DNA]</scope>
    <source>
        <strain evidence="2">BTP2013</strain>
        <tissue evidence="2">Blood</tissue>
    </source>
</reference>
<accession>A0A1V4K5A8</accession>
<evidence type="ECO:0000256" key="1">
    <source>
        <dbReference type="SAM" id="MobiDB-lite"/>
    </source>
</evidence>